<dbReference type="GO" id="GO:0016747">
    <property type="term" value="F:acyltransferase activity, transferring groups other than amino-acyl groups"/>
    <property type="evidence" value="ECO:0007669"/>
    <property type="project" value="InterPro"/>
</dbReference>
<dbReference type="InterPro" id="IPR000182">
    <property type="entry name" value="GNAT_dom"/>
</dbReference>
<evidence type="ECO:0000313" key="4">
    <source>
        <dbReference type="EMBL" id="HIY67718.1"/>
    </source>
</evidence>
<organism evidence="4 5">
    <name type="scientific">Candidatus Agrococcus pullicola</name>
    <dbReference type="NCBI Taxonomy" id="2838429"/>
    <lineage>
        <taxon>Bacteria</taxon>
        <taxon>Bacillati</taxon>
        <taxon>Actinomycetota</taxon>
        <taxon>Actinomycetes</taxon>
        <taxon>Micrococcales</taxon>
        <taxon>Microbacteriaceae</taxon>
        <taxon>Agrococcus</taxon>
    </lineage>
</organism>
<dbReference type="PROSITE" id="PS51186">
    <property type="entry name" value="GNAT"/>
    <property type="match status" value="1"/>
</dbReference>
<dbReference type="EMBL" id="DXDC01000476">
    <property type="protein sequence ID" value="HIY67718.1"/>
    <property type="molecule type" value="Genomic_DNA"/>
</dbReference>
<evidence type="ECO:0000313" key="5">
    <source>
        <dbReference type="Proteomes" id="UP000824005"/>
    </source>
</evidence>
<dbReference type="PANTHER" id="PTHR43877">
    <property type="entry name" value="AMINOALKYLPHOSPHONATE N-ACETYLTRANSFERASE-RELATED-RELATED"/>
    <property type="match status" value="1"/>
</dbReference>
<keyword evidence="1" id="KW-0808">Transferase</keyword>
<evidence type="ECO:0000259" key="3">
    <source>
        <dbReference type="PROSITE" id="PS51186"/>
    </source>
</evidence>
<evidence type="ECO:0000256" key="2">
    <source>
        <dbReference type="ARBA" id="ARBA00023315"/>
    </source>
</evidence>
<evidence type="ECO:0000256" key="1">
    <source>
        <dbReference type="ARBA" id="ARBA00022679"/>
    </source>
</evidence>
<reference evidence="4" key="2">
    <citation type="submission" date="2021-04" db="EMBL/GenBank/DDBJ databases">
        <authorList>
            <person name="Gilroy R."/>
        </authorList>
    </citation>
    <scope>NUCLEOTIDE SEQUENCE</scope>
    <source>
        <strain evidence="4">ChiGjej1B1-98</strain>
    </source>
</reference>
<name>A0A9D1YXU2_9MICO</name>
<dbReference type="AlphaFoldDB" id="A0A9D1YXU2"/>
<sequence length="170" mass="18724">MDLPALRVRPAELHDAHGIADVHIGSWRETYSGVIPDTFMDDDALIARRRMWESILGLDPLPGAIAVAERGDQVVGFAFAGPADHPDAIKGFAPARSLHLYSIYLLAQEHEMGIGSALLDAVVEDRPAQLWVLTGNDRARAFYERHGFRADGVEFIDPALDGIVEVRMVR</sequence>
<dbReference type="InterPro" id="IPR016181">
    <property type="entry name" value="Acyl_CoA_acyltransferase"/>
</dbReference>
<keyword evidence="2" id="KW-0012">Acyltransferase</keyword>
<accession>A0A9D1YXU2</accession>
<dbReference type="InterPro" id="IPR050832">
    <property type="entry name" value="Bact_Acetyltransf"/>
</dbReference>
<dbReference type="Proteomes" id="UP000824005">
    <property type="component" value="Unassembled WGS sequence"/>
</dbReference>
<dbReference type="Pfam" id="PF13508">
    <property type="entry name" value="Acetyltransf_7"/>
    <property type="match status" value="1"/>
</dbReference>
<dbReference type="SUPFAM" id="SSF55729">
    <property type="entry name" value="Acyl-CoA N-acyltransferases (Nat)"/>
    <property type="match status" value="1"/>
</dbReference>
<reference evidence="4" key="1">
    <citation type="journal article" date="2021" name="PeerJ">
        <title>Extensive microbial diversity within the chicken gut microbiome revealed by metagenomics and culture.</title>
        <authorList>
            <person name="Gilroy R."/>
            <person name="Ravi A."/>
            <person name="Getino M."/>
            <person name="Pursley I."/>
            <person name="Horton D.L."/>
            <person name="Alikhan N.F."/>
            <person name="Baker D."/>
            <person name="Gharbi K."/>
            <person name="Hall N."/>
            <person name="Watson M."/>
            <person name="Adriaenssens E.M."/>
            <person name="Foster-Nyarko E."/>
            <person name="Jarju S."/>
            <person name="Secka A."/>
            <person name="Antonio M."/>
            <person name="Oren A."/>
            <person name="Chaudhuri R.R."/>
            <person name="La Ragione R."/>
            <person name="Hildebrand F."/>
            <person name="Pallen M.J."/>
        </authorList>
    </citation>
    <scope>NUCLEOTIDE SEQUENCE</scope>
    <source>
        <strain evidence="4">ChiGjej1B1-98</strain>
    </source>
</reference>
<dbReference type="Gene3D" id="3.40.630.30">
    <property type="match status" value="1"/>
</dbReference>
<gene>
    <name evidence="4" type="ORF">H9830_15740</name>
</gene>
<proteinExistence type="predicted"/>
<feature type="domain" description="N-acetyltransferase" evidence="3">
    <location>
        <begin position="6"/>
        <end position="170"/>
    </location>
</feature>
<comment type="caution">
    <text evidence="4">The sequence shown here is derived from an EMBL/GenBank/DDBJ whole genome shotgun (WGS) entry which is preliminary data.</text>
</comment>
<dbReference type="CDD" id="cd04301">
    <property type="entry name" value="NAT_SF"/>
    <property type="match status" value="1"/>
</dbReference>
<protein>
    <submittedName>
        <fullName evidence="4">GNAT family N-acetyltransferase</fullName>
    </submittedName>
</protein>